<evidence type="ECO:0000259" key="2">
    <source>
        <dbReference type="Pfam" id="PF12776"/>
    </source>
</evidence>
<evidence type="ECO:0000256" key="1">
    <source>
        <dbReference type="SAM" id="MobiDB-lite"/>
    </source>
</evidence>
<dbReference type="PANTHER" id="PTHR47584">
    <property type="match status" value="1"/>
</dbReference>
<dbReference type="EMBL" id="VJMJ01000231">
    <property type="protein sequence ID" value="KAF0725903.1"/>
    <property type="molecule type" value="Genomic_DNA"/>
</dbReference>
<dbReference type="InterPro" id="IPR024752">
    <property type="entry name" value="Myb/SANT-like_dom"/>
</dbReference>
<organism evidence="3 4">
    <name type="scientific">Aphanomyces euteiches</name>
    <dbReference type="NCBI Taxonomy" id="100861"/>
    <lineage>
        <taxon>Eukaryota</taxon>
        <taxon>Sar</taxon>
        <taxon>Stramenopiles</taxon>
        <taxon>Oomycota</taxon>
        <taxon>Saprolegniomycetes</taxon>
        <taxon>Saprolegniales</taxon>
        <taxon>Verrucalvaceae</taxon>
        <taxon>Aphanomyces</taxon>
    </lineage>
</organism>
<evidence type="ECO:0000313" key="3">
    <source>
        <dbReference type="EMBL" id="KAF0725903.1"/>
    </source>
</evidence>
<accession>A0A6G0WET4</accession>
<gene>
    <name evidence="3" type="ORF">Ae201684_015754</name>
</gene>
<dbReference type="VEuPathDB" id="FungiDB:AeMF1_004895"/>
<sequence length="171" mass="19201">MLVYTANQMKSRFDCLRRDYKDVKYLRENSGFGWDDVLGVPTAPDSVWACVIKTNKNYKKFQSCPFPQYNDMAKLLEGSMATGDFAANPPGITSPVQEGQYSPSHTESDVRVEDENEQYTGGRKRAAQEDSSSDSDSDSIDIPTKKAKRRPERRDRRSAGSVIGDAMTKLK</sequence>
<proteinExistence type="predicted"/>
<feature type="compositionally biased region" description="Polar residues" evidence="1">
    <location>
        <begin position="94"/>
        <end position="105"/>
    </location>
</feature>
<feature type="region of interest" description="Disordered" evidence="1">
    <location>
        <begin position="83"/>
        <end position="171"/>
    </location>
</feature>
<dbReference type="Pfam" id="PF12776">
    <property type="entry name" value="Myb_DNA-bind_3"/>
    <property type="match status" value="1"/>
</dbReference>
<feature type="domain" description="Myb/SANT-like" evidence="2">
    <location>
        <begin position="4"/>
        <end position="49"/>
    </location>
</feature>
<dbReference type="Proteomes" id="UP000481153">
    <property type="component" value="Unassembled WGS sequence"/>
</dbReference>
<keyword evidence="4" id="KW-1185">Reference proteome</keyword>
<dbReference type="PANTHER" id="PTHR47584:SF14">
    <property type="entry name" value="L10-INTERACTING MYB DOMAIN-CONTAINING PROTEIN-LIKE"/>
    <property type="match status" value="1"/>
</dbReference>
<dbReference type="AlphaFoldDB" id="A0A6G0WET4"/>
<dbReference type="InterPro" id="IPR045026">
    <property type="entry name" value="LIMYB"/>
</dbReference>
<reference evidence="3 4" key="1">
    <citation type="submission" date="2019-07" db="EMBL/GenBank/DDBJ databases">
        <title>Genomics analysis of Aphanomyces spp. identifies a new class of oomycete effector associated with host adaptation.</title>
        <authorList>
            <person name="Gaulin E."/>
        </authorList>
    </citation>
    <scope>NUCLEOTIDE SEQUENCE [LARGE SCALE GENOMIC DNA]</scope>
    <source>
        <strain evidence="3 4">ATCC 201684</strain>
    </source>
</reference>
<evidence type="ECO:0000313" key="4">
    <source>
        <dbReference type="Proteomes" id="UP000481153"/>
    </source>
</evidence>
<name>A0A6G0WET4_9STRA</name>
<comment type="caution">
    <text evidence="3">The sequence shown here is derived from an EMBL/GenBank/DDBJ whole genome shotgun (WGS) entry which is preliminary data.</text>
</comment>
<protein>
    <recommendedName>
        <fullName evidence="2">Myb/SANT-like domain-containing protein</fullName>
    </recommendedName>
</protein>